<dbReference type="PANTHER" id="PTHR12213">
    <property type="entry name" value="CORRINOID ADENOSYLTRANSFERASE"/>
    <property type="match status" value="1"/>
</dbReference>
<dbReference type="RefSeq" id="WP_342854301.1">
    <property type="nucleotide sequence ID" value="NZ_JBBMRA010000006.1"/>
</dbReference>
<dbReference type="EMBL" id="JBBMRA010000006">
    <property type="protein sequence ID" value="MEM5536463.1"/>
    <property type="molecule type" value="Genomic_DNA"/>
</dbReference>
<keyword evidence="7" id="KW-1185">Reference proteome</keyword>
<reference evidence="6 7" key="1">
    <citation type="submission" date="2024-03" db="EMBL/GenBank/DDBJ databases">
        <title>Community enrichment and isolation of bacterial strains for fucoidan degradation.</title>
        <authorList>
            <person name="Sichert A."/>
        </authorList>
    </citation>
    <scope>NUCLEOTIDE SEQUENCE [LARGE SCALE GENOMIC DNA]</scope>
    <source>
        <strain evidence="6 7">AS76</strain>
    </source>
</reference>
<evidence type="ECO:0000259" key="5">
    <source>
        <dbReference type="Pfam" id="PF01923"/>
    </source>
</evidence>
<evidence type="ECO:0000256" key="1">
    <source>
        <dbReference type="ARBA" id="ARBA00022679"/>
    </source>
</evidence>
<keyword evidence="2 4" id="KW-0547">Nucleotide-binding</keyword>
<dbReference type="NCBIfam" id="TIGR00636">
    <property type="entry name" value="PduO_Nterm"/>
    <property type="match status" value="1"/>
</dbReference>
<name>A0ABU9TSH3_9GAMM</name>
<gene>
    <name evidence="6" type="ORF">WNY58_08675</name>
</gene>
<protein>
    <recommendedName>
        <fullName evidence="4">Corrinoid adenosyltransferase</fullName>
        <ecNumber evidence="4">2.5.1.17</ecNumber>
    </recommendedName>
    <alternativeName>
        <fullName evidence="4">Cob(II)alamin adenosyltransferase</fullName>
    </alternativeName>
    <alternativeName>
        <fullName evidence="4">Cob(II)yrinic acid a,c-diamide adenosyltransferase</fullName>
    </alternativeName>
    <alternativeName>
        <fullName evidence="4">Cobinamide/cobalamin adenosyltransferase</fullName>
    </alternativeName>
</protein>
<evidence type="ECO:0000256" key="3">
    <source>
        <dbReference type="ARBA" id="ARBA00022840"/>
    </source>
</evidence>
<dbReference type="Pfam" id="PF01923">
    <property type="entry name" value="Cob_adeno_trans"/>
    <property type="match status" value="1"/>
</dbReference>
<dbReference type="InterPro" id="IPR016030">
    <property type="entry name" value="CblAdoTrfase-like"/>
</dbReference>
<dbReference type="PANTHER" id="PTHR12213:SF0">
    <property type="entry name" value="CORRINOID ADENOSYLTRANSFERASE MMAB"/>
    <property type="match status" value="1"/>
</dbReference>
<accession>A0ABU9TSH3</accession>
<comment type="caution">
    <text evidence="6">The sequence shown here is derived from an EMBL/GenBank/DDBJ whole genome shotgun (WGS) entry which is preliminary data.</text>
</comment>
<comment type="pathway">
    <text evidence="4">Cofactor biosynthesis; adenosylcobalamin biosynthesis; adenosylcobalamin from cob(II)yrinate a,c-diamide: step 2/7.</text>
</comment>
<comment type="similarity">
    <text evidence="4">Belongs to the Cob(I)alamin adenosyltransferase family.</text>
</comment>
<organism evidence="6 7">
    <name type="scientific">Neptuniibacter pectenicola</name>
    <dbReference type="NCBI Taxonomy" id="1806669"/>
    <lineage>
        <taxon>Bacteria</taxon>
        <taxon>Pseudomonadati</taxon>
        <taxon>Pseudomonadota</taxon>
        <taxon>Gammaproteobacteria</taxon>
        <taxon>Oceanospirillales</taxon>
        <taxon>Oceanospirillaceae</taxon>
        <taxon>Neptuniibacter</taxon>
    </lineage>
</organism>
<keyword evidence="3 4" id="KW-0067">ATP-binding</keyword>
<dbReference type="Proteomes" id="UP001449225">
    <property type="component" value="Unassembled WGS sequence"/>
</dbReference>
<evidence type="ECO:0000256" key="2">
    <source>
        <dbReference type="ARBA" id="ARBA00022741"/>
    </source>
</evidence>
<keyword evidence="1 4" id="KW-0808">Transferase</keyword>
<comment type="catalytic activity">
    <reaction evidence="4">
        <text>2 cob(II)yrinate a,c diamide + reduced [electron-transfer flavoprotein] + 2 ATP = 2 adenosylcob(III)yrinate a,c-diamide + 2 triphosphate + oxidized [electron-transfer flavoprotein] + 3 H(+)</text>
        <dbReference type="Rhea" id="RHEA:11528"/>
        <dbReference type="Rhea" id="RHEA-COMP:10685"/>
        <dbReference type="Rhea" id="RHEA-COMP:10686"/>
        <dbReference type="ChEBI" id="CHEBI:15378"/>
        <dbReference type="ChEBI" id="CHEBI:18036"/>
        <dbReference type="ChEBI" id="CHEBI:30616"/>
        <dbReference type="ChEBI" id="CHEBI:57692"/>
        <dbReference type="ChEBI" id="CHEBI:58307"/>
        <dbReference type="ChEBI" id="CHEBI:58503"/>
        <dbReference type="ChEBI" id="CHEBI:58537"/>
        <dbReference type="EC" id="2.5.1.17"/>
    </reaction>
</comment>
<dbReference type="GO" id="GO:0008817">
    <property type="term" value="F:corrinoid adenosyltransferase activity"/>
    <property type="evidence" value="ECO:0007669"/>
    <property type="project" value="UniProtKB-EC"/>
</dbReference>
<feature type="domain" description="Cobalamin adenosyltransferase-like" evidence="5">
    <location>
        <begin position="8"/>
        <end position="170"/>
    </location>
</feature>
<evidence type="ECO:0000256" key="4">
    <source>
        <dbReference type="RuleBase" id="RU366026"/>
    </source>
</evidence>
<sequence>MSNRLTRIYTRTGDQGTTALANGTRISKTSPRIEVLGTVDELNSSIGLIISGLQNDDPIHPVLTLIQHQLFDLGGEIAVADHSYTVIDQTEIEYLECQIDKLNAELPPLKEFILPGGSVAACYTHLARSICRRAERQITALLMDDGEQVNPHTVAYLNRLSDLLFVASRTIVLRQGGKEILWQPRDKR</sequence>
<keyword evidence="4" id="KW-0169">Cobalamin biosynthesis</keyword>
<comment type="catalytic activity">
    <reaction evidence="4">
        <text>2 cob(II)alamin + reduced [electron-transfer flavoprotein] + 2 ATP = 2 adenosylcob(III)alamin + 2 triphosphate + oxidized [electron-transfer flavoprotein] + 3 H(+)</text>
        <dbReference type="Rhea" id="RHEA:28671"/>
        <dbReference type="Rhea" id="RHEA-COMP:10685"/>
        <dbReference type="Rhea" id="RHEA-COMP:10686"/>
        <dbReference type="ChEBI" id="CHEBI:15378"/>
        <dbReference type="ChEBI" id="CHEBI:16304"/>
        <dbReference type="ChEBI" id="CHEBI:18036"/>
        <dbReference type="ChEBI" id="CHEBI:18408"/>
        <dbReference type="ChEBI" id="CHEBI:30616"/>
        <dbReference type="ChEBI" id="CHEBI:57692"/>
        <dbReference type="ChEBI" id="CHEBI:58307"/>
        <dbReference type="EC" id="2.5.1.17"/>
    </reaction>
</comment>
<evidence type="ECO:0000313" key="6">
    <source>
        <dbReference type="EMBL" id="MEM5536463.1"/>
    </source>
</evidence>
<dbReference type="Gene3D" id="1.20.1200.10">
    <property type="entry name" value="Cobalamin adenosyltransferase-like"/>
    <property type="match status" value="1"/>
</dbReference>
<dbReference type="SUPFAM" id="SSF89028">
    <property type="entry name" value="Cobalamin adenosyltransferase-like"/>
    <property type="match status" value="1"/>
</dbReference>
<dbReference type="InterPro" id="IPR036451">
    <property type="entry name" value="CblAdoTrfase-like_sf"/>
</dbReference>
<dbReference type="InterPro" id="IPR029499">
    <property type="entry name" value="PduO-typ"/>
</dbReference>
<evidence type="ECO:0000313" key="7">
    <source>
        <dbReference type="Proteomes" id="UP001449225"/>
    </source>
</evidence>
<proteinExistence type="inferred from homology"/>
<dbReference type="EC" id="2.5.1.17" evidence="4"/>